<dbReference type="InterPro" id="IPR006594">
    <property type="entry name" value="LisH"/>
</dbReference>
<accession>A0ABR1TPM1</accession>
<organism evidence="12 13">
    <name type="scientific">Apiospora phragmitis</name>
    <dbReference type="NCBI Taxonomy" id="2905665"/>
    <lineage>
        <taxon>Eukaryota</taxon>
        <taxon>Fungi</taxon>
        <taxon>Dikarya</taxon>
        <taxon>Ascomycota</taxon>
        <taxon>Pezizomycotina</taxon>
        <taxon>Sordariomycetes</taxon>
        <taxon>Xylariomycetidae</taxon>
        <taxon>Amphisphaeriales</taxon>
        <taxon>Apiosporaceae</taxon>
        <taxon>Apiospora</taxon>
    </lineage>
</organism>
<keyword evidence="7" id="KW-0862">Zinc</keyword>
<comment type="subcellular location">
    <subcellularLocation>
        <location evidence="2">Cytoplasm</location>
    </subcellularLocation>
</comment>
<evidence type="ECO:0000313" key="13">
    <source>
        <dbReference type="Proteomes" id="UP001480595"/>
    </source>
</evidence>
<comment type="similarity">
    <text evidence="3">Belongs to the FYV10 family.</text>
</comment>
<dbReference type="InterPro" id="IPR024964">
    <property type="entry name" value="CTLH/CRA"/>
</dbReference>
<dbReference type="EMBL" id="JAQQWL010000011">
    <property type="protein sequence ID" value="KAK8048412.1"/>
    <property type="molecule type" value="Genomic_DNA"/>
</dbReference>
<dbReference type="InterPro" id="IPR006595">
    <property type="entry name" value="CTLH_C"/>
</dbReference>
<dbReference type="Proteomes" id="UP001480595">
    <property type="component" value="Unassembled WGS sequence"/>
</dbReference>
<dbReference type="PROSITE" id="PS50896">
    <property type="entry name" value="LISH"/>
    <property type="match status" value="1"/>
</dbReference>
<evidence type="ECO:0000256" key="3">
    <source>
        <dbReference type="ARBA" id="ARBA00010615"/>
    </source>
</evidence>
<evidence type="ECO:0000256" key="2">
    <source>
        <dbReference type="ARBA" id="ARBA00004496"/>
    </source>
</evidence>
<keyword evidence="4" id="KW-0963">Cytoplasm</keyword>
<sequence>MGDREYAKLDHENHLLLLLRKNFRSAHYEVERDGSFVKNTLKDTATSAMNGKARPDDVLRSLDSMLARMKGARLYRHEAARVRHLAELYAMHSTEDVKYEVWSRVRLDRLLVDYLLRAGYGTSARMLAEERGIGDLVDVETFETTGRISQCLRNGSVAEALAWCTAGDIKKELRKMDSNLEFELRYQQYIELVRPYTKTKLAEAIKHAQKYLQPYRASHPKEVRQACGLLAVPPQRAASYPDYRALYSPSRWEMLAELFSNAQHAARPALDPTAAHGALVGLSALKTPACHVAPGLARRGALARHQPQPRELPPSSTRSRAPCPTPTTRSSHVEPDLLLLPNDRAYGKARLEEYSRKAGLPEGKIKDLRTGQAHPAELLKKVFIT</sequence>
<comment type="caution">
    <text evidence="12">The sequence shown here is derived from an EMBL/GenBank/DDBJ whole genome shotgun (WGS) entry which is preliminary data.</text>
</comment>
<keyword evidence="13" id="KW-1185">Reference proteome</keyword>
<name>A0ABR1TPM1_9PEZI</name>
<proteinExistence type="inferred from homology"/>
<evidence type="ECO:0000256" key="8">
    <source>
        <dbReference type="PROSITE-ProRule" id="PRU01215"/>
    </source>
</evidence>
<dbReference type="PROSITE" id="PS50897">
    <property type="entry name" value="CTLH"/>
    <property type="match status" value="1"/>
</dbReference>
<comment type="function">
    <text evidence="1">Involved in the proteasome-dependent degradation of fructose-1,6-bisphosphatase.</text>
</comment>
<dbReference type="SMART" id="SM00757">
    <property type="entry name" value="CRA"/>
    <property type="match status" value="1"/>
</dbReference>
<dbReference type="Pfam" id="PF10607">
    <property type="entry name" value="CTLH"/>
    <property type="match status" value="1"/>
</dbReference>
<feature type="zinc finger region" description="RING-Gid-type" evidence="8">
    <location>
        <begin position="323"/>
        <end position="370"/>
    </location>
</feature>
<evidence type="ECO:0008006" key="14">
    <source>
        <dbReference type="Google" id="ProtNLM"/>
    </source>
</evidence>
<evidence type="ECO:0000256" key="9">
    <source>
        <dbReference type="SAM" id="MobiDB-lite"/>
    </source>
</evidence>
<evidence type="ECO:0000313" key="12">
    <source>
        <dbReference type="EMBL" id="KAK8048412.1"/>
    </source>
</evidence>
<evidence type="ECO:0000256" key="4">
    <source>
        <dbReference type="ARBA" id="ARBA00022490"/>
    </source>
</evidence>
<dbReference type="SMART" id="SM00667">
    <property type="entry name" value="LisH"/>
    <property type="match status" value="1"/>
</dbReference>
<protein>
    <recommendedName>
        <fullName evidence="14">Macrophage erythroblast attacher</fullName>
    </recommendedName>
</protein>
<evidence type="ECO:0000256" key="6">
    <source>
        <dbReference type="ARBA" id="ARBA00022771"/>
    </source>
</evidence>
<feature type="domain" description="CTLH" evidence="10">
    <location>
        <begin position="141"/>
        <end position="200"/>
    </location>
</feature>
<dbReference type="PANTHER" id="PTHR12170">
    <property type="entry name" value="MACROPHAGE ERYTHROBLAST ATTACHER-RELATED"/>
    <property type="match status" value="1"/>
</dbReference>
<evidence type="ECO:0000256" key="5">
    <source>
        <dbReference type="ARBA" id="ARBA00022723"/>
    </source>
</evidence>
<gene>
    <name evidence="12" type="ORF">PG994_010142</name>
</gene>
<dbReference type="GeneID" id="92094614"/>
<dbReference type="PROSITE" id="PS51867">
    <property type="entry name" value="ZF_RING_GID"/>
    <property type="match status" value="1"/>
</dbReference>
<keyword evidence="5" id="KW-0479">Metal-binding</keyword>
<feature type="domain" description="RING-Gid-type" evidence="11">
    <location>
        <begin position="323"/>
        <end position="370"/>
    </location>
</feature>
<evidence type="ECO:0000259" key="10">
    <source>
        <dbReference type="PROSITE" id="PS50897"/>
    </source>
</evidence>
<dbReference type="SMART" id="SM00668">
    <property type="entry name" value="CTLH"/>
    <property type="match status" value="1"/>
</dbReference>
<dbReference type="PANTHER" id="PTHR12170:SF2">
    <property type="entry name" value="E3 UBIQUITIN-PROTEIN TRANSFERASE MAEA"/>
    <property type="match status" value="1"/>
</dbReference>
<keyword evidence="6 8" id="KW-0863">Zinc-finger</keyword>
<dbReference type="InterPro" id="IPR013144">
    <property type="entry name" value="CRA_dom"/>
</dbReference>
<reference evidence="12 13" key="1">
    <citation type="submission" date="2023-01" db="EMBL/GenBank/DDBJ databases">
        <title>Analysis of 21 Apiospora genomes using comparative genomics revels a genus with tremendous synthesis potential of carbohydrate active enzymes and secondary metabolites.</title>
        <authorList>
            <person name="Sorensen T."/>
        </authorList>
    </citation>
    <scope>NUCLEOTIDE SEQUENCE [LARGE SCALE GENOMIC DNA]</scope>
    <source>
        <strain evidence="12 13">CBS 135458</strain>
    </source>
</reference>
<evidence type="ECO:0000256" key="7">
    <source>
        <dbReference type="ARBA" id="ARBA00022833"/>
    </source>
</evidence>
<evidence type="ECO:0000259" key="11">
    <source>
        <dbReference type="PROSITE" id="PS51867"/>
    </source>
</evidence>
<dbReference type="InterPro" id="IPR045098">
    <property type="entry name" value="Fyv10_fam"/>
</dbReference>
<evidence type="ECO:0000256" key="1">
    <source>
        <dbReference type="ARBA" id="ARBA00002343"/>
    </source>
</evidence>
<dbReference type="RefSeq" id="XP_066710661.1">
    <property type="nucleotide sequence ID" value="XM_066861551.1"/>
</dbReference>
<dbReference type="InterPro" id="IPR044063">
    <property type="entry name" value="ZF_RING_GID"/>
</dbReference>
<feature type="region of interest" description="Disordered" evidence="9">
    <location>
        <begin position="301"/>
        <end position="335"/>
    </location>
</feature>